<reference evidence="2" key="1">
    <citation type="journal article" date="2020" name="MBio">
        <title>Horizontal gene transfer to a defensive symbiont with a reduced genome amongst a multipartite beetle microbiome.</title>
        <authorList>
            <person name="Waterworth S.C."/>
            <person name="Florez L.V."/>
            <person name="Rees E.R."/>
            <person name="Hertweck C."/>
            <person name="Kaltenpoth M."/>
            <person name="Kwan J.C."/>
        </authorList>
    </citation>
    <scope>NUCLEOTIDE SEQUENCE [LARGE SCALE GENOMIC DNA]</scope>
</reference>
<dbReference type="Proteomes" id="UP000490535">
    <property type="component" value="Unassembled WGS sequence"/>
</dbReference>
<accession>A0A833P9Z9</accession>
<protein>
    <recommendedName>
        <fullName evidence="3">DUF4184 family protein</fullName>
    </recommendedName>
</protein>
<name>A0A833P9Z9_ACIBZ</name>
<organism evidence="1 2">
    <name type="scientific">Acinetobacter bereziniae</name>
    <name type="common">Acinetobacter genomosp. 10</name>
    <dbReference type="NCBI Taxonomy" id="106648"/>
    <lineage>
        <taxon>Bacteria</taxon>
        <taxon>Pseudomonadati</taxon>
        <taxon>Pseudomonadota</taxon>
        <taxon>Gammaproteobacteria</taxon>
        <taxon>Moraxellales</taxon>
        <taxon>Moraxellaceae</taxon>
        <taxon>Acinetobacter</taxon>
    </lineage>
</organism>
<evidence type="ECO:0008006" key="3">
    <source>
        <dbReference type="Google" id="ProtNLM"/>
    </source>
</evidence>
<dbReference type="Pfam" id="PF13803">
    <property type="entry name" value="DUF4184"/>
    <property type="match status" value="1"/>
</dbReference>
<sequence>MPFTISHAVIAPPIAKLSQNTLPIAALAIGSMTPDLYRLFTVQSSMLTHQWKGLFYPNLSIGESA</sequence>
<evidence type="ECO:0000313" key="2">
    <source>
        <dbReference type="Proteomes" id="UP000490535"/>
    </source>
</evidence>
<comment type="caution">
    <text evidence="1">The sequence shown here is derived from an EMBL/GenBank/DDBJ whole genome shotgun (WGS) entry which is preliminary data.</text>
</comment>
<dbReference type="AlphaFoldDB" id="A0A833P9Z9"/>
<dbReference type="InterPro" id="IPR025238">
    <property type="entry name" value="DUF4184"/>
</dbReference>
<dbReference type="EMBL" id="WNDP01000230">
    <property type="protein sequence ID" value="KAF1014348.1"/>
    <property type="molecule type" value="Genomic_DNA"/>
</dbReference>
<gene>
    <name evidence="1" type="ORF">GAK29_04664</name>
</gene>
<proteinExistence type="predicted"/>
<evidence type="ECO:0000313" key="1">
    <source>
        <dbReference type="EMBL" id="KAF1014348.1"/>
    </source>
</evidence>